<organism evidence="3 4">
    <name type="scientific">Ceutorhynchus assimilis</name>
    <name type="common">cabbage seed weevil</name>
    <dbReference type="NCBI Taxonomy" id="467358"/>
    <lineage>
        <taxon>Eukaryota</taxon>
        <taxon>Metazoa</taxon>
        <taxon>Ecdysozoa</taxon>
        <taxon>Arthropoda</taxon>
        <taxon>Hexapoda</taxon>
        <taxon>Insecta</taxon>
        <taxon>Pterygota</taxon>
        <taxon>Neoptera</taxon>
        <taxon>Endopterygota</taxon>
        <taxon>Coleoptera</taxon>
        <taxon>Polyphaga</taxon>
        <taxon>Cucujiformia</taxon>
        <taxon>Curculionidae</taxon>
        <taxon>Ceutorhynchinae</taxon>
        <taxon>Ceutorhynchus</taxon>
    </lineage>
</organism>
<feature type="region of interest" description="Disordered" evidence="2">
    <location>
        <begin position="376"/>
        <end position="403"/>
    </location>
</feature>
<evidence type="ECO:0000256" key="2">
    <source>
        <dbReference type="SAM" id="MobiDB-lite"/>
    </source>
</evidence>
<name>A0A9P0DJ01_9CUCU</name>
<evidence type="ECO:0000313" key="4">
    <source>
        <dbReference type="Proteomes" id="UP001152799"/>
    </source>
</evidence>
<accession>A0A9P0DJ01</accession>
<feature type="compositionally biased region" description="Low complexity" evidence="2">
    <location>
        <begin position="497"/>
        <end position="510"/>
    </location>
</feature>
<dbReference type="OrthoDB" id="6768322at2759"/>
<proteinExistence type="predicted"/>
<feature type="region of interest" description="Disordered" evidence="2">
    <location>
        <begin position="484"/>
        <end position="513"/>
    </location>
</feature>
<dbReference type="AlphaFoldDB" id="A0A9P0DJ01"/>
<evidence type="ECO:0000256" key="1">
    <source>
        <dbReference type="SAM" id="Coils"/>
    </source>
</evidence>
<sequence length="1047" mass="119556">MTQSSKSSLKKGFSRTRLEEIESTILHNKDSLGSVICSDEEEEEERHGHIGHEERHNHIGHAECSRIELFETTNLCLQTDTGQEFVISLTVSPKDAHGFGDGSYRKSTTSIQKQTYFADDTYIPLVRTKVCSSLDFDVKTVESRLRNQGQINNKNNKIVVRLQDFGTENLLRACRPAKCCRKAILNEKLKKCLPYSASIGSLPLDEADFDVIGESLEMSLQKVKNSTNLRKSAAYNSSNMYFNSVYSVMYLLVDDNQSLAKHKLDYYIYLVDDMRCNYANYDVYYFGVQHSFHQPENREEKQTASNRSLDKEVAPNRSNPFKWMKEKYNKYQTVLSYPQELISQNDPLITRNRRNIPESIKRNSLARNNKLYSSRIPIPVCKHEPTSESSSDRGGNGESDQIDVNDIDDASLTWQLQGFIGKKYQDSKQDRDSLGEKIAEFTEQTDKRYSICNYYEKIQNSTKSSVASNILKNKRKRKEFYLPRSSSDMSTPKQMCKLKSNTSKNKPKNPVLSTKRLTKDTSLFSLVNRDSSKLILKYFTKVLHEMIMKQMIKDKFLCQISEKHMSVAVGTEKESLQEIYRNQNIRKIRNENNSNISFHDLKAKQPQVCLTQVNSVKTLNRFNTIGMQTSRNIGQSKQSQTSNTLLDTFFQMEKNTFKRELIFKQLYNYSKQNSCDEVENFTVAFASNQSFSDCDFMTSESQLFDDNGNYTEETLEASLNKLKETLVKYEIVKREIDETTINPIEYFVYHLCACDSILNRKPTMMQRILSKTKGLFSAVENSFKLKNPICPTCGCNISNCQGQTSNAKPFLSCTCPEEFTKPKIFQPCCKKQAKTKSSTIAAQIKKSICDLFVSHKKLEPCKCTRSSQYGDAVYIPGKNSNKKNVLVGTTQKCGCVKCENFNNEDGTCCCSHCLGCLDKCFETSPENKSIAIEADVSVGLPENEKSKEVKETNAAVALVDTNHALSTIKDDLVVSDDKIVSDDTGAVRVHENEEDPGNRTDTQTYFFMGPTPQFLRSGNENPFQQYLLNFPNFSMFQVENLEDNFRR</sequence>
<feature type="compositionally biased region" description="Basic and acidic residues" evidence="2">
    <location>
        <begin position="296"/>
        <end position="314"/>
    </location>
</feature>
<feature type="coiled-coil region" evidence="1">
    <location>
        <begin position="712"/>
        <end position="739"/>
    </location>
</feature>
<dbReference type="Proteomes" id="UP001152799">
    <property type="component" value="Chromosome 5"/>
</dbReference>
<evidence type="ECO:0000313" key="3">
    <source>
        <dbReference type="EMBL" id="CAH1131178.1"/>
    </source>
</evidence>
<keyword evidence="1" id="KW-0175">Coiled coil</keyword>
<feature type="region of interest" description="Disordered" evidence="2">
    <location>
        <begin position="296"/>
        <end position="316"/>
    </location>
</feature>
<feature type="compositionally biased region" description="Polar residues" evidence="2">
    <location>
        <begin position="484"/>
        <end position="493"/>
    </location>
</feature>
<reference evidence="3" key="1">
    <citation type="submission" date="2022-01" db="EMBL/GenBank/DDBJ databases">
        <authorList>
            <person name="King R."/>
        </authorList>
    </citation>
    <scope>NUCLEOTIDE SEQUENCE</scope>
</reference>
<protein>
    <submittedName>
        <fullName evidence="3">Uncharacterized protein</fullName>
    </submittedName>
</protein>
<dbReference type="EMBL" id="OU892281">
    <property type="protein sequence ID" value="CAH1131178.1"/>
    <property type="molecule type" value="Genomic_DNA"/>
</dbReference>
<gene>
    <name evidence="3" type="ORF">CEUTPL_LOCUS9762</name>
</gene>
<keyword evidence="4" id="KW-1185">Reference proteome</keyword>